<dbReference type="InterPro" id="IPR021309">
    <property type="entry name" value="YgaP-like_TM"/>
</dbReference>
<dbReference type="Pfam" id="PF00581">
    <property type="entry name" value="Rhodanese"/>
    <property type="match status" value="1"/>
</dbReference>
<dbReference type="Gene3D" id="3.40.250.10">
    <property type="entry name" value="Rhodanese-like domain"/>
    <property type="match status" value="1"/>
</dbReference>
<keyword evidence="3" id="KW-0808">Transferase</keyword>
<keyword evidence="1" id="KW-0472">Membrane</keyword>
<gene>
    <name evidence="3" type="ORF">SAMN04488071_2710</name>
</gene>
<protein>
    <submittedName>
        <fullName evidence="3">Rhodanese-related sulfurtransferase</fullName>
    </submittedName>
</protein>
<accession>A0A1G7C955</accession>
<evidence type="ECO:0000259" key="2">
    <source>
        <dbReference type="PROSITE" id="PS50206"/>
    </source>
</evidence>
<feature type="transmembrane region" description="Helical" evidence="1">
    <location>
        <begin position="145"/>
        <end position="169"/>
    </location>
</feature>
<evidence type="ECO:0000256" key="1">
    <source>
        <dbReference type="SAM" id="Phobius"/>
    </source>
</evidence>
<dbReference type="CDD" id="cd00158">
    <property type="entry name" value="RHOD"/>
    <property type="match status" value="1"/>
</dbReference>
<evidence type="ECO:0000313" key="3">
    <source>
        <dbReference type="EMBL" id="SDE35912.1"/>
    </source>
</evidence>
<keyword evidence="4" id="KW-1185">Reference proteome</keyword>
<keyword evidence="1" id="KW-0812">Transmembrane</keyword>
<keyword evidence="1" id="KW-1133">Transmembrane helix</keyword>
<evidence type="ECO:0000313" key="4">
    <source>
        <dbReference type="Proteomes" id="UP000183685"/>
    </source>
</evidence>
<dbReference type="InterPro" id="IPR036873">
    <property type="entry name" value="Rhodanese-like_dom_sf"/>
</dbReference>
<feature type="domain" description="Rhodanese" evidence="2">
    <location>
        <begin position="23"/>
        <end position="109"/>
    </location>
</feature>
<dbReference type="SMART" id="SM00450">
    <property type="entry name" value="RHOD"/>
    <property type="match status" value="1"/>
</dbReference>
<dbReference type="RefSeq" id="WP_068306952.1">
    <property type="nucleotide sequence ID" value="NZ_FNAK01000006.1"/>
</dbReference>
<dbReference type="PROSITE" id="PS50206">
    <property type="entry name" value="RHODANESE_3"/>
    <property type="match status" value="1"/>
</dbReference>
<dbReference type="SUPFAM" id="SSF52821">
    <property type="entry name" value="Rhodanese/Cell cycle control phosphatase"/>
    <property type="match status" value="1"/>
</dbReference>
<organism evidence="3 4">
    <name type="scientific">Kordiimonas lacus</name>
    <dbReference type="NCBI Taxonomy" id="637679"/>
    <lineage>
        <taxon>Bacteria</taxon>
        <taxon>Pseudomonadati</taxon>
        <taxon>Pseudomonadota</taxon>
        <taxon>Alphaproteobacteria</taxon>
        <taxon>Kordiimonadales</taxon>
        <taxon>Kordiimonadaceae</taxon>
        <taxon>Kordiimonas</taxon>
    </lineage>
</organism>
<dbReference type="GO" id="GO:0016740">
    <property type="term" value="F:transferase activity"/>
    <property type="evidence" value="ECO:0007669"/>
    <property type="project" value="UniProtKB-KW"/>
</dbReference>
<dbReference type="Pfam" id="PF11127">
    <property type="entry name" value="YgaP-like_TM"/>
    <property type="match status" value="1"/>
</dbReference>
<dbReference type="InterPro" id="IPR001763">
    <property type="entry name" value="Rhodanese-like_dom"/>
</dbReference>
<dbReference type="Proteomes" id="UP000183685">
    <property type="component" value="Unassembled WGS sequence"/>
</dbReference>
<dbReference type="EMBL" id="FNAK01000006">
    <property type="protein sequence ID" value="SDE35912.1"/>
    <property type="molecule type" value="Genomic_DNA"/>
</dbReference>
<dbReference type="STRING" id="637679.GCA_001550055_03211"/>
<sequence>MSGVKTISAKAFKEAHEAGKCKTVIDVRTGAEYEACHVQGAQLFPLQDLKPTELLKAAGGDDAPLYMLCKAGGRAKKAAEAIAPHTERDVIVVEGGTDACVSNGLPVNTGKDVMSLERQVRITAGALVVLGVALSLTVAPGFVWLSAFVGAGLMFAGITDTCAMGMMLARMPWNKAKNA</sequence>
<reference evidence="3 4" key="1">
    <citation type="submission" date="2016-10" db="EMBL/GenBank/DDBJ databases">
        <authorList>
            <person name="de Groot N.N."/>
        </authorList>
    </citation>
    <scope>NUCLEOTIDE SEQUENCE [LARGE SCALE GENOMIC DNA]</scope>
    <source>
        <strain evidence="3 4">CGMCC 1.9109</strain>
    </source>
</reference>
<dbReference type="Gene3D" id="6.10.140.1340">
    <property type="match status" value="1"/>
</dbReference>
<dbReference type="AlphaFoldDB" id="A0A1G7C955"/>
<name>A0A1G7C955_9PROT</name>
<proteinExistence type="predicted"/>
<feature type="transmembrane region" description="Helical" evidence="1">
    <location>
        <begin position="120"/>
        <end position="139"/>
    </location>
</feature>
<dbReference type="OrthoDB" id="9807812at2"/>